<keyword evidence="2" id="KW-0805">Transcription regulation</keyword>
<evidence type="ECO:0000256" key="1">
    <source>
        <dbReference type="ARBA" id="ARBA00022737"/>
    </source>
</evidence>
<sequence>MDRQNFEMLNLFINNDSLTLKELQLHFNVSRGTITKNIRAINEYLEGIAEIKVNQSRFYLVIDNYGAIAKLQTTFLKRDLDFNDPLKRQAAVLKHLLQHSTEYVILDDLAESLSVSRGTINNDIKTLRKRLEKYGAKIETKTNRGIRLVVKYDYVYAIVTRNIVGKYYDFELSLDNSADSRMMELIKEIETNHSFVAMVKRNISIINWLKNYGIRIKDDIPHYHPLLAKSTTKGLRREIDNSMSSPLSNSEWEFISYPFSIKKNTNSDDGLIKSALENVTALMNIIFPAIKKKLDIELNFERLLVELRYHLLFLINRSIFDVSTEEFISADMVNKYPVSSELAQLTISSLEKQLDINISNQELGYLTLYFQMALEEYMAYSASYQVALVEPISNSMKKFITEQLKELLDDDVQVDVLSSVDELEKSSKKYLLIFSNKYFSIHQGIQQAPIIRLNTVFNKGILRERLQISLVDEAVNRGICNFDVTRFSGKETYMESVGKLIEQEIVRGQLTEEFMQDWIRREKKSSSIFGDGVALPHVIDKSGINRILIKVGLFENAVVFDNQKIKIVFLVAIPYKLNADLSKVLAQVYDLIRSITTNKNIYSNLIKYDNTRGIVQLMEAI</sequence>
<evidence type="ECO:0000313" key="7">
    <source>
        <dbReference type="EMBL" id="KRN26740.1"/>
    </source>
</evidence>
<gene>
    <name evidence="7" type="ORF">IV36_GL001559</name>
</gene>
<organism evidence="7 8">
    <name type="scientific">Liquorilactobacillus mali</name>
    <dbReference type="NCBI Taxonomy" id="1618"/>
    <lineage>
        <taxon>Bacteria</taxon>
        <taxon>Bacillati</taxon>
        <taxon>Bacillota</taxon>
        <taxon>Bacilli</taxon>
        <taxon>Lactobacillales</taxon>
        <taxon>Lactobacillaceae</taxon>
        <taxon>Liquorilactobacillus</taxon>
    </lineage>
</organism>
<dbReference type="GO" id="GO:0006355">
    <property type="term" value="P:regulation of DNA-templated transcription"/>
    <property type="evidence" value="ECO:0007669"/>
    <property type="project" value="InterPro"/>
</dbReference>
<feature type="domain" description="PTS EIIA type-2" evidence="5">
    <location>
        <begin position="473"/>
        <end position="621"/>
    </location>
</feature>
<accession>A0A0R2FQK1</accession>
<dbReference type="InterPro" id="IPR013196">
    <property type="entry name" value="HTH_11"/>
</dbReference>
<dbReference type="Gene3D" id="1.10.1790.10">
    <property type="entry name" value="PRD domain"/>
    <property type="match status" value="1"/>
</dbReference>
<dbReference type="Pfam" id="PF00874">
    <property type="entry name" value="PRD"/>
    <property type="match status" value="1"/>
</dbReference>
<dbReference type="AlphaFoldDB" id="A0A0R2FQK1"/>
<dbReference type="PATRIC" id="fig|1618.3.peg.1578"/>
<proteinExistence type="predicted"/>
<protein>
    <submittedName>
        <fullName evidence="7">Sorbitol operon transcription regulator</fullName>
    </submittedName>
</protein>
<name>A0A0R2FQK1_9LACO</name>
<evidence type="ECO:0000313" key="8">
    <source>
        <dbReference type="Proteomes" id="UP000051727"/>
    </source>
</evidence>
<feature type="domain" description="PRD" evidence="6">
    <location>
        <begin position="274"/>
        <end position="380"/>
    </location>
</feature>
<dbReference type="InterPro" id="IPR016152">
    <property type="entry name" value="PTrfase/Anion_transptr"/>
</dbReference>
<keyword evidence="3" id="KW-0010">Activator</keyword>
<evidence type="ECO:0000256" key="4">
    <source>
        <dbReference type="ARBA" id="ARBA00023163"/>
    </source>
</evidence>
<dbReference type="STRING" id="1618.IV36_GL001559"/>
<dbReference type="SUPFAM" id="SSF46785">
    <property type="entry name" value="Winged helix' DNA-binding domain"/>
    <property type="match status" value="1"/>
</dbReference>
<dbReference type="Gene3D" id="3.40.930.10">
    <property type="entry name" value="Mannitol-specific EII, Chain A"/>
    <property type="match status" value="1"/>
</dbReference>
<dbReference type="SUPFAM" id="SSF55804">
    <property type="entry name" value="Phoshotransferase/anion transport protein"/>
    <property type="match status" value="1"/>
</dbReference>
<dbReference type="InterPro" id="IPR036388">
    <property type="entry name" value="WH-like_DNA-bd_sf"/>
</dbReference>
<evidence type="ECO:0000259" key="5">
    <source>
        <dbReference type="PROSITE" id="PS51094"/>
    </source>
</evidence>
<dbReference type="PROSITE" id="PS51094">
    <property type="entry name" value="PTS_EIIA_TYPE_2"/>
    <property type="match status" value="1"/>
</dbReference>
<dbReference type="InterPro" id="IPR036634">
    <property type="entry name" value="PRD_sf"/>
</dbReference>
<dbReference type="SUPFAM" id="SSF63520">
    <property type="entry name" value="PTS-regulatory domain, PRD"/>
    <property type="match status" value="1"/>
</dbReference>
<dbReference type="PANTHER" id="PTHR30185">
    <property type="entry name" value="CRYPTIC BETA-GLUCOSIDE BGL OPERON ANTITERMINATOR"/>
    <property type="match status" value="1"/>
</dbReference>
<evidence type="ECO:0000256" key="3">
    <source>
        <dbReference type="ARBA" id="ARBA00023159"/>
    </source>
</evidence>
<dbReference type="InterPro" id="IPR007737">
    <property type="entry name" value="Mga_HTH"/>
</dbReference>
<dbReference type="PROSITE" id="PS51372">
    <property type="entry name" value="PRD_2"/>
    <property type="match status" value="1"/>
</dbReference>
<keyword evidence="1" id="KW-0677">Repeat</keyword>
<dbReference type="Pfam" id="PF05043">
    <property type="entry name" value="Mga"/>
    <property type="match status" value="1"/>
</dbReference>
<dbReference type="InterPro" id="IPR011608">
    <property type="entry name" value="PRD"/>
</dbReference>
<dbReference type="InterPro" id="IPR050661">
    <property type="entry name" value="BglG_antiterminators"/>
</dbReference>
<dbReference type="PANTHER" id="PTHR30185:SF13">
    <property type="entry name" value="LICABCH OPERON REGULATOR-RELATED"/>
    <property type="match status" value="1"/>
</dbReference>
<evidence type="ECO:0000256" key="2">
    <source>
        <dbReference type="ARBA" id="ARBA00023015"/>
    </source>
</evidence>
<dbReference type="InterPro" id="IPR036390">
    <property type="entry name" value="WH_DNA-bd_sf"/>
</dbReference>
<dbReference type="OrthoDB" id="95158at2"/>
<dbReference type="Pfam" id="PF08279">
    <property type="entry name" value="HTH_11"/>
    <property type="match status" value="1"/>
</dbReference>
<evidence type="ECO:0000259" key="6">
    <source>
        <dbReference type="PROSITE" id="PS51372"/>
    </source>
</evidence>
<reference evidence="7 8" key="1">
    <citation type="journal article" date="2015" name="Genome Announc.">
        <title>Expanding the biotechnology potential of lactobacilli through comparative genomics of 213 strains and associated genera.</title>
        <authorList>
            <person name="Sun Z."/>
            <person name="Harris H.M."/>
            <person name="McCann A."/>
            <person name="Guo C."/>
            <person name="Argimon S."/>
            <person name="Zhang W."/>
            <person name="Yang X."/>
            <person name="Jeffery I.B."/>
            <person name="Cooney J.C."/>
            <person name="Kagawa T.F."/>
            <person name="Liu W."/>
            <person name="Song Y."/>
            <person name="Salvetti E."/>
            <person name="Wrobel A."/>
            <person name="Rasinkangas P."/>
            <person name="Parkhill J."/>
            <person name="Rea M.C."/>
            <person name="O'Sullivan O."/>
            <person name="Ritari J."/>
            <person name="Douillard F.P."/>
            <person name="Paul Ross R."/>
            <person name="Yang R."/>
            <person name="Briner A.E."/>
            <person name="Felis G.E."/>
            <person name="de Vos W.M."/>
            <person name="Barrangou R."/>
            <person name="Klaenhammer T.R."/>
            <person name="Caufield P.W."/>
            <person name="Cui Y."/>
            <person name="Zhang H."/>
            <person name="O'Toole P.W."/>
        </authorList>
    </citation>
    <scope>NUCLEOTIDE SEQUENCE [LARGE SCALE GENOMIC DNA]</scope>
    <source>
        <strain evidence="7 8">ATCC 27304</strain>
    </source>
</reference>
<dbReference type="RefSeq" id="WP_056992470.1">
    <property type="nucleotide sequence ID" value="NZ_JQAR01000035.1"/>
</dbReference>
<comment type="caution">
    <text evidence="7">The sequence shown here is derived from an EMBL/GenBank/DDBJ whole genome shotgun (WGS) entry which is preliminary data.</text>
</comment>
<dbReference type="EMBL" id="JQAR01000035">
    <property type="protein sequence ID" value="KRN26740.1"/>
    <property type="molecule type" value="Genomic_DNA"/>
</dbReference>
<dbReference type="InterPro" id="IPR002178">
    <property type="entry name" value="PTS_EIIA_type-2_dom"/>
</dbReference>
<dbReference type="Proteomes" id="UP000051727">
    <property type="component" value="Unassembled WGS sequence"/>
</dbReference>
<keyword evidence="4" id="KW-0804">Transcription</keyword>
<dbReference type="Gene3D" id="1.10.10.10">
    <property type="entry name" value="Winged helix-like DNA-binding domain superfamily/Winged helix DNA-binding domain"/>
    <property type="match status" value="1"/>
</dbReference>
<dbReference type="Pfam" id="PF00359">
    <property type="entry name" value="PTS_EIIA_2"/>
    <property type="match status" value="1"/>
</dbReference>